<keyword evidence="1" id="KW-0812">Transmembrane</keyword>
<evidence type="ECO:0000313" key="3">
    <source>
        <dbReference type="EMBL" id="QSX35320.1"/>
    </source>
</evidence>
<feature type="transmembrane region" description="Helical" evidence="1">
    <location>
        <begin position="82"/>
        <end position="99"/>
    </location>
</feature>
<evidence type="ECO:0000259" key="2">
    <source>
        <dbReference type="SMART" id="SM00460"/>
    </source>
</evidence>
<keyword evidence="4" id="KW-1185">Reference proteome</keyword>
<dbReference type="Proteomes" id="UP000662770">
    <property type="component" value="Chromosome"/>
</dbReference>
<dbReference type="Pfam" id="PF01841">
    <property type="entry name" value="Transglut_core"/>
    <property type="match status" value="1"/>
</dbReference>
<name>A0ABX7QWG8_9GAMM</name>
<dbReference type="Pfam" id="PF11992">
    <property type="entry name" value="TgpA_N"/>
    <property type="match status" value="1"/>
</dbReference>
<evidence type="ECO:0000256" key="1">
    <source>
        <dbReference type="SAM" id="Phobius"/>
    </source>
</evidence>
<feature type="transmembrane region" description="Helical" evidence="1">
    <location>
        <begin position="34"/>
        <end position="52"/>
    </location>
</feature>
<dbReference type="SMART" id="SM00460">
    <property type="entry name" value="TGc"/>
    <property type="match status" value="1"/>
</dbReference>
<feature type="transmembrane region" description="Helical" evidence="1">
    <location>
        <begin position="59"/>
        <end position="76"/>
    </location>
</feature>
<feature type="transmembrane region" description="Helical" evidence="1">
    <location>
        <begin position="12"/>
        <end position="28"/>
    </location>
</feature>
<dbReference type="InterPro" id="IPR052901">
    <property type="entry name" value="Bact_TGase-like"/>
</dbReference>
<feature type="transmembrane region" description="Helical" evidence="1">
    <location>
        <begin position="161"/>
        <end position="180"/>
    </location>
</feature>
<dbReference type="InterPro" id="IPR038765">
    <property type="entry name" value="Papain-like_cys_pep_sf"/>
</dbReference>
<dbReference type="EMBL" id="CP071503">
    <property type="protein sequence ID" value="QSX35320.1"/>
    <property type="molecule type" value="Genomic_DNA"/>
</dbReference>
<evidence type="ECO:0000313" key="4">
    <source>
        <dbReference type="Proteomes" id="UP000662770"/>
    </source>
</evidence>
<feature type="transmembrane region" description="Helical" evidence="1">
    <location>
        <begin position="129"/>
        <end position="149"/>
    </location>
</feature>
<protein>
    <submittedName>
        <fullName evidence="3">DUF3488 domain-containing protein</fullName>
    </submittedName>
</protein>
<dbReference type="Gene3D" id="3.10.620.30">
    <property type="match status" value="1"/>
</dbReference>
<keyword evidence="1" id="KW-1133">Transmembrane helix</keyword>
<reference evidence="3 4" key="1">
    <citation type="submission" date="2021-03" db="EMBL/GenBank/DDBJ databases">
        <title>Novel species identification of genus Shewanella.</title>
        <authorList>
            <person name="Liu G."/>
            <person name="Zhang Q."/>
        </authorList>
    </citation>
    <scope>NUCLEOTIDE SEQUENCE [LARGE SCALE GENOMIC DNA]</scope>
    <source>
        <strain evidence="3 4">FJAT-51800</strain>
    </source>
</reference>
<accession>A0ABX7QWG8</accession>
<sequence>MTELHDNISRHTLLWLLMTNIAVILPLADKTSIATLGICGICFVWRIGIYFGRVAKPPRWLVTSLAVAAAGVLALVSRELGVLNALINLLILGYALKYIEMRQRRDILAIVLAGYFLIALAFIDKQGIGDTLLSFVVLAINTTTLLSVYRGQQPLLTQLRQASVLLLQSLPLAIALFVVLPRLSPLWLVPQSKSATTGLSDEVSFGDITQLTRSQALAFRVTFEGKPPASPQLYWRALVMTDYDGRRWQQSAEMRAVNWYRPYNINDRQEPPNTNGIRYSVIAERSGQHWLYGLDRAQSATRGVKQLDDYRLVSIKPIEQKFQYRVNSALDAKLNKPLSRQEVRENLAVAENFNPQTIALGKQFAEQYADPKQRLSAMMQYFNQQPFFYTLSPAPTGRNQLDDFLFDTRQGFCVHYASAMTIMARASGLPARMVTGYQGGIYNAEAGYMSIYQYMAHAWTEIWLPNEGWTRYDPTAMIAPERVEQGFDSLFAPEESYLADANFSTIRASRWFNALRMQLANLDYYWTVWVLGFDEQRQQQLMSKLLGEVTPLRIALFLGSIMLIVLMIIAWQTGLLRLPTKRSAIDLSFEHVEHTAAKMGLQRAISTGPIHFSEQLKARWPMLAHEVDNWLTCYSKLKYQQNNSSQLPALKKQFIALSKSLSKQLKQCR</sequence>
<keyword evidence="1" id="KW-0472">Membrane</keyword>
<dbReference type="InterPro" id="IPR002931">
    <property type="entry name" value="Transglutaminase-like"/>
</dbReference>
<dbReference type="SUPFAM" id="SSF54001">
    <property type="entry name" value="Cysteine proteinases"/>
    <property type="match status" value="1"/>
</dbReference>
<dbReference type="RefSeq" id="WP_207356514.1">
    <property type="nucleotide sequence ID" value="NZ_CP071503.1"/>
</dbReference>
<proteinExistence type="predicted"/>
<feature type="transmembrane region" description="Helical" evidence="1">
    <location>
        <begin position="552"/>
        <end position="571"/>
    </location>
</feature>
<gene>
    <name evidence="3" type="ORF">JYB87_09060</name>
</gene>
<dbReference type="PANTHER" id="PTHR42736">
    <property type="entry name" value="PROTEIN-GLUTAMINE GAMMA-GLUTAMYLTRANSFERASE"/>
    <property type="match status" value="1"/>
</dbReference>
<dbReference type="PANTHER" id="PTHR42736:SF1">
    <property type="entry name" value="PROTEIN-GLUTAMINE GAMMA-GLUTAMYLTRANSFERASE"/>
    <property type="match status" value="1"/>
</dbReference>
<dbReference type="InterPro" id="IPR021878">
    <property type="entry name" value="TgpA_N"/>
</dbReference>
<feature type="transmembrane region" description="Helical" evidence="1">
    <location>
        <begin position="106"/>
        <end position="123"/>
    </location>
</feature>
<organism evidence="3 4">
    <name type="scientific">Shewanella avicenniae</name>
    <dbReference type="NCBI Taxonomy" id="2814294"/>
    <lineage>
        <taxon>Bacteria</taxon>
        <taxon>Pseudomonadati</taxon>
        <taxon>Pseudomonadota</taxon>
        <taxon>Gammaproteobacteria</taxon>
        <taxon>Alteromonadales</taxon>
        <taxon>Shewanellaceae</taxon>
        <taxon>Shewanella</taxon>
    </lineage>
</organism>
<feature type="domain" description="Transglutaminase-like" evidence="2">
    <location>
        <begin position="405"/>
        <end position="476"/>
    </location>
</feature>